<dbReference type="PANTHER" id="PTHR46127:SF1">
    <property type="entry name" value="CILIA- AND FLAGELLA-ASSOCIATED PROTEIN 65"/>
    <property type="match status" value="1"/>
</dbReference>
<accession>A0A3N0XX00</accession>
<evidence type="ECO:0000256" key="1">
    <source>
        <dbReference type="ARBA" id="ARBA00004138"/>
    </source>
</evidence>
<dbReference type="Pfam" id="PF25249">
    <property type="entry name" value="Ig_CFAP65_7th"/>
    <property type="match status" value="1"/>
</dbReference>
<evidence type="ECO:0000256" key="4">
    <source>
        <dbReference type="ARBA" id="ARBA00023069"/>
    </source>
</evidence>
<evidence type="ECO:0000259" key="9">
    <source>
        <dbReference type="Pfam" id="PF24507"/>
    </source>
</evidence>
<reference evidence="12 13" key="1">
    <citation type="submission" date="2018-10" db="EMBL/GenBank/DDBJ databases">
        <title>Genome assembly for a Yunnan-Guizhou Plateau 3E fish, Anabarilius grahami (Regan), and its evolutionary and genetic applications.</title>
        <authorList>
            <person name="Jiang W."/>
        </authorList>
    </citation>
    <scope>NUCLEOTIDE SEQUENCE [LARGE SCALE GENOMIC DNA]</scope>
    <source>
        <strain evidence="12">AG-KIZ</strain>
        <tissue evidence="12">Muscle</tissue>
    </source>
</reference>
<dbReference type="InterPro" id="IPR013783">
    <property type="entry name" value="Ig-like_fold"/>
</dbReference>
<evidence type="ECO:0000313" key="13">
    <source>
        <dbReference type="Proteomes" id="UP000281406"/>
    </source>
</evidence>
<protein>
    <submittedName>
        <fullName evidence="12">Cilia-and flagella-associated protein 65</fullName>
    </submittedName>
</protein>
<feature type="compositionally biased region" description="Polar residues" evidence="6">
    <location>
        <begin position="1729"/>
        <end position="1740"/>
    </location>
</feature>
<evidence type="ECO:0000256" key="6">
    <source>
        <dbReference type="SAM" id="MobiDB-lite"/>
    </source>
</evidence>
<feature type="compositionally biased region" description="Polar residues" evidence="6">
    <location>
        <begin position="1751"/>
        <end position="1776"/>
    </location>
</feature>
<evidence type="ECO:0000259" key="11">
    <source>
        <dbReference type="Pfam" id="PF25249"/>
    </source>
</evidence>
<evidence type="ECO:0000259" key="8">
    <source>
        <dbReference type="Pfam" id="PF24291"/>
    </source>
</evidence>
<keyword evidence="5" id="KW-0966">Cell projection</keyword>
<keyword evidence="3" id="KW-0963">Cytoplasm</keyword>
<feature type="domain" description="HYDIN/VesB/CFA65-like Ig-like" evidence="7">
    <location>
        <begin position="128"/>
        <end position="213"/>
    </location>
</feature>
<dbReference type="Pfam" id="PF22544">
    <property type="entry name" value="HYDIN_VesB_CFA65-like_Ig"/>
    <property type="match status" value="1"/>
</dbReference>
<dbReference type="InterPro" id="IPR056305">
    <property type="entry name" value="Ig_CFAP65_10th"/>
</dbReference>
<evidence type="ECO:0000259" key="10">
    <source>
        <dbReference type="Pfam" id="PF25248"/>
    </source>
</evidence>
<dbReference type="GO" id="GO:0032402">
    <property type="term" value="P:melanosome transport"/>
    <property type="evidence" value="ECO:0007669"/>
    <property type="project" value="InterPro"/>
</dbReference>
<dbReference type="Pfam" id="PF24291">
    <property type="entry name" value="Ig_CFAP65"/>
    <property type="match status" value="1"/>
</dbReference>
<name>A0A3N0XX00_ANAGA</name>
<feature type="domain" description="CFAP65 seventh Ig-like" evidence="11">
    <location>
        <begin position="729"/>
        <end position="805"/>
    </location>
</feature>
<dbReference type="InterPro" id="IPR057470">
    <property type="entry name" value="Ig_CFAP65_7th"/>
</dbReference>
<dbReference type="PANTHER" id="PTHR46127">
    <property type="entry name" value="CILIA- AND FLAGELLA-ASSOCIATED PROTEIN 65"/>
    <property type="match status" value="1"/>
</dbReference>
<feature type="compositionally biased region" description="Polar residues" evidence="6">
    <location>
        <begin position="1467"/>
        <end position="1480"/>
    </location>
</feature>
<dbReference type="InterPro" id="IPR031638">
    <property type="entry name" value="Melanoregulin"/>
</dbReference>
<dbReference type="GO" id="GO:0036126">
    <property type="term" value="C:sperm flagellum"/>
    <property type="evidence" value="ECO:0007669"/>
    <property type="project" value="TreeGrafter"/>
</dbReference>
<evidence type="ECO:0000256" key="2">
    <source>
        <dbReference type="ARBA" id="ARBA00004496"/>
    </source>
</evidence>
<dbReference type="Proteomes" id="UP000281406">
    <property type="component" value="Unassembled WGS sequence"/>
</dbReference>
<evidence type="ECO:0000313" key="12">
    <source>
        <dbReference type="EMBL" id="ROJ66282.1"/>
    </source>
</evidence>
<sequence>MTCLLCFQRVSSLRSGGLQKRTQNCFFGVETSAELVWEDWEPGLEYTKSLFLRNIRGKLQKLTFRPPESNFFSTPFPQTILLSPGTSFSLPVTFQPLEKCEYVDTIEFQGKEGTFHVSLRAVIPHHALEVPDTVMLPTCAALHSSQTSFLFRNSSKLQTGFRWFVDPPFQLSPETGQLKPGEECRVTVEFKPQQAVVYQAEACCAFGDDEESSYTVLLRGLSKYPYLQISSMGQEEGCKGLEFGSVAVGNFLEKHFEIYNLSAVSTTFSLSWLRRPPLMESVFRCEVHEGKIAPHSVLKVPVCFSPLTVDSISVDYLCLTCHGAVSEDLLKVSGTCIGPIVSLSTSILDFGCVEEGTDVTHNVQIINTSAVLAHYQFDVDTGSHSVFSVDKPCGSLPGSSKLTLQQLKPAILKPRHLSVYRLNLLRGLTCYPPDLLSALLEERRLKLDESGALQMQEIPTEDTNNTTPLFKPRSPLDEYFHVNSAPEVETELYNTSNSTRFPIPHVTVQPSELLFYDGPASKSVSITNYTKGKICLMWSHGAESPFSISPLSCELGPLKTTAFRVTYSPNQQNVFHGAQLECFTFYKVLRDHRNVEDQTLCPPWCLTVRVSGHSFQPGKEHFIPNFSLQHPQVVFPALKQVSYRSILLQNTGDLPLIFRLVPEECPSACVLPSSGLVPPGSHQILMFRCTPSPDHPTSIPLTLQLNASPNHTQVLNVVAVAEKLSMSMEKDGSLFFQPTPLGSCSERTLWVKNLSRVPVEFKWRLCGSDQGVLSVLPDTDILQPNESKVQKWSFAPKEEMMYNMKPSLTFWPVQTPQCKKSRLTIKAVGLASKGSLQAEHPVIDLGEVLVESCKSFEVRLLNDSPCAVSYFLTTQQSVTDTGLLEDMTEDPSVHTFSAAGLEAADRNTSHIPHGNTLDFSPTTLTQLFTCDVSPFPAEHPVIDLGEVLVESCKSFEVPLLNDSPCAVSYFLTTQQSVTDTGLLEDMTEDPSVLEMENVKGTIPAECSLPIRCTVRPACRAHYCWTISYHILNASGSVEGEPQSICHVQAEGVFPILEVMDVRSCGNVEGLSKLQLWHLFNLDALNTYLRRDPSPSELTFRVPTRHRQYFKQTLMDFSFSAAPLGSDPTSILLLFKNPGSIPVEWSFLFPEDQQIELEYWAETGDFSPSELHMMKIQEHRLFSISPRSGITVERDRRYIHLSSNRHIFAPMAIGGFSPPKQVYELYNAGTLPVRYHIDTTPLEELMEENFSHPILQCLNPGGEIEPGHTALVEWIFSPLEAKTYSVDIPIHVMEGDSMFVTFEGQGFDERESEPIQVQDGRITVPCTQRIPLPGQVVFLSEERVCFGDIPVCSRSTRILFLTNVSHTDEVLYKWNVTSTECQKTVAIRPEGGRLAPGESVLCILTIQASGSPAFYQQDLLCEITLVRMLAQYHKDLRQWEEETERQKYEFTLTEKDLLQTKQLDKCTQTLPPIRSSDQAVGSPSPRPSRAEQRAQQQTRQERRRRPEPPRPTLLHLGVTARFHSLMEYQTHFPTQFNTHYINRSRQAKHSHLGTGESCHHPADLPPLTLGLERDVITHMLISLLQSLLDEPQFQQSLVEGDTEQVPYFTQLRPAPALLAQTLPCSAADSQDPVEMSGVSSASPAKTYTGNCNTADRPKSECDRESLKELQEEIKMKVQESIRRLPEFCDLLEDIFLNTLQNLMMEAFLGELVLTTRPRIIALPPFSFRKNSLGSNRQSSAESNKEQLRPLVTSPTPYRSTQAIVSTLEPEQTSSGSETAVGHELQDSRSGAEKEGRNWSSTQTSISTTEGESDAELNSFIKMRNKVDKDTEEWEKLNYDIHTLRCAHKEVGTRWKKILLLLGYQKEVDSLLTVNRQTVRSDWENVEKARELLHIVSEETSLFPRGLSNNKRYVFVMDRLVSLDSAEDFVRLAKEKYPKIEF</sequence>
<dbReference type="Pfam" id="PF25248">
    <property type="entry name" value="Ig_CFAP65_8th"/>
    <property type="match status" value="2"/>
</dbReference>
<feature type="region of interest" description="Disordered" evidence="6">
    <location>
        <begin position="1467"/>
        <end position="1512"/>
    </location>
</feature>
<dbReference type="OrthoDB" id="415597at2759"/>
<organism evidence="12 13">
    <name type="scientific">Anabarilius grahami</name>
    <name type="common">Kanglang fish</name>
    <name type="synonym">Barilius grahami</name>
    <dbReference type="NCBI Taxonomy" id="495550"/>
    <lineage>
        <taxon>Eukaryota</taxon>
        <taxon>Metazoa</taxon>
        <taxon>Chordata</taxon>
        <taxon>Craniata</taxon>
        <taxon>Vertebrata</taxon>
        <taxon>Euteleostomi</taxon>
        <taxon>Actinopterygii</taxon>
        <taxon>Neopterygii</taxon>
        <taxon>Teleostei</taxon>
        <taxon>Ostariophysi</taxon>
        <taxon>Cypriniformes</taxon>
        <taxon>Xenocyprididae</taxon>
        <taxon>Xenocypridinae</taxon>
        <taxon>Xenocypridinae incertae sedis</taxon>
        <taxon>Anabarilius</taxon>
    </lineage>
</organism>
<keyword evidence="12" id="KW-0282">Flagellum</keyword>
<keyword evidence="4" id="KW-0969">Cilium</keyword>
<comment type="caution">
    <text evidence="12">The sequence shown here is derived from an EMBL/GenBank/DDBJ whole genome shotgun (WGS) entry which is preliminary data.</text>
</comment>
<dbReference type="Pfam" id="PF15812">
    <property type="entry name" value="MREG"/>
    <property type="match status" value="1"/>
</dbReference>
<dbReference type="InterPro" id="IPR058536">
    <property type="entry name" value="Ig_CFAP65_4th"/>
</dbReference>
<keyword evidence="13" id="KW-1185">Reference proteome</keyword>
<comment type="subcellular location">
    <subcellularLocation>
        <location evidence="1">Cell projection</location>
        <location evidence="1">Cilium</location>
    </subcellularLocation>
    <subcellularLocation>
        <location evidence="2">Cytoplasm</location>
    </subcellularLocation>
</comment>
<dbReference type="InterPro" id="IPR052614">
    <property type="entry name" value="CFAP65"/>
</dbReference>
<evidence type="ECO:0000256" key="5">
    <source>
        <dbReference type="ARBA" id="ARBA00023273"/>
    </source>
</evidence>
<dbReference type="InterPro" id="IPR057467">
    <property type="entry name" value="Ig_CFAP65_8th"/>
</dbReference>
<feature type="compositionally biased region" description="Polar residues" evidence="6">
    <location>
        <begin position="1796"/>
        <end position="1808"/>
    </location>
</feature>
<evidence type="ECO:0000259" key="7">
    <source>
        <dbReference type="Pfam" id="PF22544"/>
    </source>
</evidence>
<feature type="domain" description="CFAP65 eight Ig-like" evidence="10">
    <location>
        <begin position="834"/>
        <end position="896"/>
    </location>
</feature>
<dbReference type="InterPro" id="IPR053879">
    <property type="entry name" value="HYDIN_VesB_CFA65-like_Ig"/>
</dbReference>
<gene>
    <name evidence="12" type="ORF">DPX16_16545</name>
</gene>
<feature type="compositionally biased region" description="Basic and acidic residues" evidence="6">
    <location>
        <begin position="1782"/>
        <end position="1795"/>
    </location>
</feature>
<dbReference type="GO" id="GO:0042470">
    <property type="term" value="C:melanosome"/>
    <property type="evidence" value="ECO:0007669"/>
    <property type="project" value="InterPro"/>
</dbReference>
<proteinExistence type="predicted"/>
<dbReference type="EMBL" id="RJVU01059775">
    <property type="protein sequence ID" value="ROJ66282.1"/>
    <property type="molecule type" value="Genomic_DNA"/>
</dbReference>
<feature type="domain" description="CFAP65 eight Ig-like" evidence="10">
    <location>
        <begin position="937"/>
        <end position="1051"/>
    </location>
</feature>
<feature type="region of interest" description="Disordered" evidence="6">
    <location>
        <begin position="1729"/>
        <end position="1812"/>
    </location>
</feature>
<evidence type="ECO:0000256" key="3">
    <source>
        <dbReference type="ARBA" id="ARBA00022490"/>
    </source>
</evidence>
<feature type="domain" description="CFAP65 tenth Ig-like" evidence="8">
    <location>
        <begin position="1190"/>
        <end position="1310"/>
    </location>
</feature>
<feature type="domain" description="CFAP65 fourth Ig-like" evidence="9">
    <location>
        <begin position="348"/>
        <end position="405"/>
    </location>
</feature>
<dbReference type="Gene3D" id="2.60.40.10">
    <property type="entry name" value="Immunoglobulins"/>
    <property type="match status" value="7"/>
</dbReference>
<dbReference type="GO" id="GO:0007288">
    <property type="term" value="P:sperm axoneme assembly"/>
    <property type="evidence" value="ECO:0007669"/>
    <property type="project" value="TreeGrafter"/>
</dbReference>
<dbReference type="Pfam" id="PF24507">
    <property type="entry name" value="Ig_CFAP65_4th"/>
    <property type="match status" value="1"/>
</dbReference>